<dbReference type="AlphaFoldDB" id="A0AAV2CU66"/>
<protein>
    <submittedName>
        <fullName evidence="1">Uncharacterized protein</fullName>
    </submittedName>
</protein>
<accession>A0AAV2CU66</accession>
<evidence type="ECO:0000313" key="1">
    <source>
        <dbReference type="EMBL" id="CAL1359928.1"/>
    </source>
</evidence>
<keyword evidence="2" id="KW-1185">Reference proteome</keyword>
<sequence length="68" mass="7289">MAAQTPTGTPRTPASSPIICDDEDVVMKGKLVVYYWEENPVVKEEKLDDDGREANGVGAGKFCCIAGD</sequence>
<evidence type="ECO:0000313" key="2">
    <source>
        <dbReference type="Proteomes" id="UP001497516"/>
    </source>
</evidence>
<reference evidence="1 2" key="1">
    <citation type="submission" date="2024-04" db="EMBL/GenBank/DDBJ databases">
        <authorList>
            <person name="Fracassetti M."/>
        </authorList>
    </citation>
    <scope>NUCLEOTIDE SEQUENCE [LARGE SCALE GENOMIC DNA]</scope>
</reference>
<name>A0AAV2CU66_9ROSI</name>
<gene>
    <name evidence="1" type="ORF">LTRI10_LOCUS7393</name>
</gene>
<dbReference type="Proteomes" id="UP001497516">
    <property type="component" value="Chromosome 10"/>
</dbReference>
<proteinExistence type="predicted"/>
<dbReference type="EMBL" id="OZ034814">
    <property type="protein sequence ID" value="CAL1359928.1"/>
    <property type="molecule type" value="Genomic_DNA"/>
</dbReference>
<organism evidence="1 2">
    <name type="scientific">Linum trigynum</name>
    <dbReference type="NCBI Taxonomy" id="586398"/>
    <lineage>
        <taxon>Eukaryota</taxon>
        <taxon>Viridiplantae</taxon>
        <taxon>Streptophyta</taxon>
        <taxon>Embryophyta</taxon>
        <taxon>Tracheophyta</taxon>
        <taxon>Spermatophyta</taxon>
        <taxon>Magnoliopsida</taxon>
        <taxon>eudicotyledons</taxon>
        <taxon>Gunneridae</taxon>
        <taxon>Pentapetalae</taxon>
        <taxon>rosids</taxon>
        <taxon>fabids</taxon>
        <taxon>Malpighiales</taxon>
        <taxon>Linaceae</taxon>
        <taxon>Linum</taxon>
    </lineage>
</organism>